<sequence>MLHALINPPTPFVPNFPDYEFIPPVFIMEMSEIEVNVDETPFFYNDGGTPGYVASVPNGVTLLTPARTGPEVAIGAEHQVTGTIGFVTDKGYGNETQLGFAPGEVRYEPMWATRDNAAAFGITLVEPGEAIQVDSPGGLLHQVEYRYGVFAGHWSPYQNTNPAQGNRLLSVVCTDLEHHDFPHVFASTDPNFPLVISVGRYWQGKGVIRLADLWVPQGSALYIPPKPLLLGSECIDLHNNRNSARAAWGDIHYDAITTHTLLQTKDSFTYWYWNAADTVHTHLEGRRP</sequence>
<gene>
    <name evidence="1" type="ORF">RZN05_13400</name>
</gene>
<dbReference type="EMBL" id="JAWJEJ010000001">
    <property type="protein sequence ID" value="MDV3457985.1"/>
    <property type="molecule type" value="Genomic_DNA"/>
</dbReference>
<protein>
    <submittedName>
        <fullName evidence="1">Uncharacterized protein</fullName>
    </submittedName>
</protein>
<keyword evidence="2" id="KW-1185">Reference proteome</keyword>
<evidence type="ECO:0000313" key="2">
    <source>
        <dbReference type="Proteomes" id="UP001273531"/>
    </source>
</evidence>
<accession>A0ABU3Y976</accession>
<comment type="caution">
    <text evidence="1">The sequence shown here is derived from an EMBL/GenBank/DDBJ whole genome shotgun (WGS) entry which is preliminary data.</text>
</comment>
<proteinExistence type="predicted"/>
<name>A0ABU3Y976_9SPHN</name>
<dbReference type="RefSeq" id="WP_317227103.1">
    <property type="nucleotide sequence ID" value="NZ_JAWJEJ010000001.1"/>
</dbReference>
<organism evidence="1 2">
    <name type="scientific">Sphingomonas agrestis</name>
    <dbReference type="NCBI Taxonomy" id="3080540"/>
    <lineage>
        <taxon>Bacteria</taxon>
        <taxon>Pseudomonadati</taxon>
        <taxon>Pseudomonadota</taxon>
        <taxon>Alphaproteobacteria</taxon>
        <taxon>Sphingomonadales</taxon>
        <taxon>Sphingomonadaceae</taxon>
        <taxon>Sphingomonas</taxon>
    </lineage>
</organism>
<reference evidence="1 2" key="1">
    <citation type="submission" date="2023-10" db="EMBL/GenBank/DDBJ databases">
        <title>Sphingomonas sp. HF-S4 16S ribosomal RNA gene Genome sequencing and assembly.</title>
        <authorList>
            <person name="Lee H."/>
        </authorList>
    </citation>
    <scope>NUCLEOTIDE SEQUENCE [LARGE SCALE GENOMIC DNA]</scope>
    <source>
        <strain evidence="1 2">HF-S4</strain>
    </source>
</reference>
<evidence type="ECO:0000313" key="1">
    <source>
        <dbReference type="EMBL" id="MDV3457985.1"/>
    </source>
</evidence>
<dbReference type="Proteomes" id="UP001273531">
    <property type="component" value="Unassembled WGS sequence"/>
</dbReference>